<accession>A0A940XRF3</accession>
<sequence length="256" mass="25918">MLLKNKVAVVYGGAGSLGAGVAKAYTEAGARVFLVGRTEKTLREVADATGAAYDVLDAGDEDAVEAHADSVVERAGRFDVSFNLVPRGDFQGLPLTEMSVADYTRPVVRGITCQFITARAAARRMAAQGSGVILGLNSGSHNGSPMLGGTGAADGALDALIRQLAQEAGPAGVRALGIWTAGVVDTLTPEKLSAAGAPAPDEAAVAGIRAHLDSLRMTKRSPKIADIAALAAFLASDAAAGLTGTWVNATAGMFPS</sequence>
<keyword evidence="4" id="KW-1185">Reference proteome</keyword>
<evidence type="ECO:0000256" key="2">
    <source>
        <dbReference type="ARBA" id="ARBA00023002"/>
    </source>
</evidence>
<comment type="similarity">
    <text evidence="1">Belongs to the short-chain dehydrogenases/reductases (SDR) family.</text>
</comment>
<dbReference type="SUPFAM" id="SSF51735">
    <property type="entry name" value="NAD(P)-binding Rossmann-fold domains"/>
    <property type="match status" value="1"/>
</dbReference>
<dbReference type="InterPro" id="IPR036291">
    <property type="entry name" value="NAD(P)-bd_dom_sf"/>
</dbReference>
<dbReference type="GO" id="GO:0016491">
    <property type="term" value="F:oxidoreductase activity"/>
    <property type="evidence" value="ECO:0007669"/>
    <property type="project" value="UniProtKB-KW"/>
</dbReference>
<evidence type="ECO:0000256" key="1">
    <source>
        <dbReference type="ARBA" id="ARBA00006484"/>
    </source>
</evidence>
<proteinExistence type="inferred from homology"/>
<organism evidence="3 4">
    <name type="scientific">Streptomyces liliiviolaceus</name>
    <dbReference type="NCBI Taxonomy" id="2823109"/>
    <lineage>
        <taxon>Bacteria</taxon>
        <taxon>Bacillati</taxon>
        <taxon>Actinomycetota</taxon>
        <taxon>Actinomycetes</taxon>
        <taxon>Kitasatosporales</taxon>
        <taxon>Streptomycetaceae</taxon>
        <taxon>Streptomyces</taxon>
    </lineage>
</organism>
<dbReference type="AlphaFoldDB" id="A0A940XRF3"/>
<comment type="caution">
    <text evidence="3">The sequence shown here is derived from an EMBL/GenBank/DDBJ whole genome shotgun (WGS) entry which is preliminary data.</text>
</comment>
<dbReference type="EMBL" id="JAGPYQ010000001">
    <property type="protein sequence ID" value="MBQ0849167.1"/>
    <property type="molecule type" value="Genomic_DNA"/>
</dbReference>
<dbReference type="Gene3D" id="3.40.50.720">
    <property type="entry name" value="NAD(P)-binding Rossmann-like Domain"/>
    <property type="match status" value="1"/>
</dbReference>
<keyword evidence="2" id="KW-0560">Oxidoreductase</keyword>
<dbReference type="PRINTS" id="PR00081">
    <property type="entry name" value="GDHRDH"/>
</dbReference>
<reference evidence="3 4" key="1">
    <citation type="submission" date="2021-04" db="EMBL/GenBank/DDBJ databases">
        <authorList>
            <person name="Tang X."/>
            <person name="Zhou X."/>
            <person name="Chen X."/>
            <person name="Cernava T."/>
            <person name="Zhang C."/>
        </authorList>
    </citation>
    <scope>NUCLEOTIDE SEQUENCE [LARGE SCALE GENOMIC DNA]</scope>
    <source>
        <strain evidence="3 4">BH-SS-21</strain>
    </source>
</reference>
<dbReference type="PANTHER" id="PTHR43669:SF3">
    <property type="entry name" value="ALCOHOL DEHYDROGENASE, PUTATIVE (AFU_ORTHOLOGUE AFUA_3G03445)-RELATED"/>
    <property type="match status" value="1"/>
</dbReference>
<evidence type="ECO:0000313" key="4">
    <source>
        <dbReference type="Proteomes" id="UP000677413"/>
    </source>
</evidence>
<dbReference type="InterPro" id="IPR002347">
    <property type="entry name" value="SDR_fam"/>
</dbReference>
<protein>
    <submittedName>
        <fullName evidence="3">SDR family oxidoreductase</fullName>
    </submittedName>
</protein>
<name>A0A940XRF3_9ACTN</name>
<dbReference type="RefSeq" id="WP_210882786.1">
    <property type="nucleotide sequence ID" value="NZ_JAGPYQ010000001.1"/>
</dbReference>
<dbReference type="Pfam" id="PF13561">
    <property type="entry name" value="adh_short_C2"/>
    <property type="match status" value="1"/>
</dbReference>
<dbReference type="CDD" id="cd05233">
    <property type="entry name" value="SDR_c"/>
    <property type="match status" value="1"/>
</dbReference>
<evidence type="ECO:0000313" key="3">
    <source>
        <dbReference type="EMBL" id="MBQ0849167.1"/>
    </source>
</evidence>
<dbReference type="PANTHER" id="PTHR43669">
    <property type="entry name" value="5-KETO-D-GLUCONATE 5-REDUCTASE"/>
    <property type="match status" value="1"/>
</dbReference>
<gene>
    <name evidence="3" type="ORF">J8N05_13235</name>
</gene>
<dbReference type="Proteomes" id="UP000677413">
    <property type="component" value="Unassembled WGS sequence"/>
</dbReference>